<feature type="domain" description="RxLR effector PexRD54 WY" evidence="7">
    <location>
        <begin position="437"/>
        <end position="476"/>
    </location>
</feature>
<dbReference type="InterPro" id="IPR054463">
    <property type="entry name" value="PexRD54_WY"/>
</dbReference>
<dbReference type="GO" id="GO:0043657">
    <property type="term" value="C:host cell"/>
    <property type="evidence" value="ECO:0007669"/>
    <property type="project" value="UniProtKB-SubCell"/>
</dbReference>
<keyword evidence="6" id="KW-0843">Virulence</keyword>
<evidence type="ECO:0000256" key="4">
    <source>
        <dbReference type="ARBA" id="ARBA00022525"/>
    </source>
</evidence>
<dbReference type="Proteomes" id="UP000198211">
    <property type="component" value="Unassembled WGS sequence"/>
</dbReference>
<dbReference type="GO" id="GO:0005576">
    <property type="term" value="C:extracellular region"/>
    <property type="evidence" value="ECO:0007669"/>
    <property type="project" value="UniProtKB-SubCell"/>
</dbReference>
<gene>
    <name evidence="8" type="ORF">PHMEG_0003972</name>
</gene>
<accession>A0A225WWP2</accession>
<comment type="caution">
    <text evidence="8">The sequence shown here is derived from an EMBL/GenBank/DDBJ whole genome shotgun (WGS) entry which is preliminary data.</text>
</comment>
<dbReference type="EMBL" id="NBNE01000220">
    <property type="protein sequence ID" value="OWZ21489.1"/>
    <property type="molecule type" value="Genomic_DNA"/>
</dbReference>
<dbReference type="Pfam" id="PF22748">
    <property type="entry name" value="PexRD54_WY"/>
    <property type="match status" value="2"/>
</dbReference>
<dbReference type="AlphaFoldDB" id="A0A225WWP2"/>
<sequence length="665" mass="77388">MLITDSKVLQSDFSERTQSQVVSDSDVSVIRLLRSNSAADKELTEERAGGLSVSGFERFKSVFKSSKIPSEKLQKWLESGKSADVVFTRFRLHKRRNPFNAPQFAAWVQYADELSAKLPEMSAISTLTRQYGDDALFRMIKVAKMDTHTNTLAIELETKQMQHWVAIRKDPDEVFQLFTLSPWTNMFETPEFTTWVKYVEDLNTKHPENPAWMSSTLTKYYNDETLFKIIDRLKRSGKSKAIAAKMENDWIQAGVQNHKPPYQVLLDLGLGKKTDNILEQLSSEQPLHIRTWVQYIEVFNRRYPEEKTSVIESLTKIFDDVGVTTMLNIAKDWDITTNLRSAQLRMWLDSGKSTDDVFKLLKLDQEENIYSFRDKALLNSWVSYINVFVKEHPDQTSTLFAAMEARLKDKPLNELLNVAKKFRSMEDTATKIQTKKIQSYLASKESPRNVFSLLGLVDEGNDLLGSPLFQRWMKYVEDFNKRYPNQQESWFDTLRIEIQLGGVRMIGKAIHNPSTVDIGKRVEREWLNFWLDSKIPPKEVFHFLFPDNGVGNYPLLRQQPLADRKFKTWATYLDEFNKRYPNEETLMIDVLRSNFNDISLLEIFKTAMNNPSTKMLVSNLENELISKWLVEKKTRAYLYYHLGHVESSKEIIERYIKRVTPGNTT</sequence>
<evidence type="ECO:0000313" key="8">
    <source>
        <dbReference type="EMBL" id="OWZ21489.1"/>
    </source>
</evidence>
<evidence type="ECO:0000256" key="1">
    <source>
        <dbReference type="ARBA" id="ARBA00004340"/>
    </source>
</evidence>
<proteinExistence type="inferred from homology"/>
<feature type="domain" description="RxLR effector PexRD54 WY" evidence="7">
    <location>
        <begin position="160"/>
        <end position="199"/>
    </location>
</feature>
<keyword evidence="5" id="KW-0732">Signal</keyword>
<protein>
    <submittedName>
        <fullName evidence="8">Avirulence (Avh) protein</fullName>
    </submittedName>
</protein>
<evidence type="ECO:0000256" key="5">
    <source>
        <dbReference type="ARBA" id="ARBA00022729"/>
    </source>
</evidence>
<name>A0A225WWP2_9STRA</name>
<comment type="similarity">
    <text evidence="3">Belongs to the RxLR effector family.</text>
</comment>
<organism evidence="8 9">
    <name type="scientific">Phytophthora megakarya</name>
    <dbReference type="NCBI Taxonomy" id="4795"/>
    <lineage>
        <taxon>Eukaryota</taxon>
        <taxon>Sar</taxon>
        <taxon>Stramenopiles</taxon>
        <taxon>Oomycota</taxon>
        <taxon>Peronosporomycetes</taxon>
        <taxon>Peronosporales</taxon>
        <taxon>Peronosporaceae</taxon>
        <taxon>Phytophthora</taxon>
    </lineage>
</organism>
<comment type="subcellular location">
    <subcellularLocation>
        <location evidence="1">Host cell</location>
    </subcellularLocation>
    <subcellularLocation>
        <location evidence="2">Secreted</location>
    </subcellularLocation>
</comment>
<evidence type="ECO:0000256" key="3">
    <source>
        <dbReference type="ARBA" id="ARBA00010400"/>
    </source>
</evidence>
<evidence type="ECO:0000256" key="2">
    <source>
        <dbReference type="ARBA" id="ARBA00004613"/>
    </source>
</evidence>
<keyword evidence="4" id="KW-0964">Secreted</keyword>
<dbReference type="OrthoDB" id="128291at2759"/>
<evidence type="ECO:0000259" key="7">
    <source>
        <dbReference type="Pfam" id="PF22748"/>
    </source>
</evidence>
<evidence type="ECO:0000256" key="6">
    <source>
        <dbReference type="ARBA" id="ARBA00023026"/>
    </source>
</evidence>
<keyword evidence="9" id="KW-1185">Reference proteome</keyword>
<evidence type="ECO:0000313" key="9">
    <source>
        <dbReference type="Proteomes" id="UP000198211"/>
    </source>
</evidence>
<reference evidence="9" key="1">
    <citation type="submission" date="2017-03" db="EMBL/GenBank/DDBJ databases">
        <title>Phytopthora megakarya and P. palmivora, two closely related causual agents of cacao black pod achieved similar genome size and gene model numbers by different mechanisms.</title>
        <authorList>
            <person name="Ali S."/>
            <person name="Shao J."/>
            <person name="Larry D.J."/>
            <person name="Kronmiller B."/>
            <person name="Shen D."/>
            <person name="Strem M.D."/>
            <person name="Melnick R.L."/>
            <person name="Guiltinan M.J."/>
            <person name="Tyler B.M."/>
            <person name="Meinhardt L.W."/>
            <person name="Bailey B.A."/>
        </authorList>
    </citation>
    <scope>NUCLEOTIDE SEQUENCE [LARGE SCALE GENOMIC DNA]</scope>
    <source>
        <strain evidence="9">zdho120</strain>
    </source>
</reference>